<evidence type="ECO:0000256" key="8">
    <source>
        <dbReference type="SAM" id="Coils"/>
    </source>
</evidence>
<evidence type="ECO:0000256" key="7">
    <source>
        <dbReference type="RuleBase" id="RU363000"/>
    </source>
</evidence>
<keyword evidence="3 7" id="KW-0999">Mitochondrion inner membrane</keyword>
<feature type="region of interest" description="Disordered" evidence="9">
    <location>
        <begin position="106"/>
        <end position="131"/>
    </location>
</feature>
<accession>A0A7K9QT44</accession>
<evidence type="ECO:0000256" key="3">
    <source>
        <dbReference type="ARBA" id="ARBA00022792"/>
    </source>
</evidence>
<comment type="similarity">
    <text evidence="1 7">Belongs to the MICOS complex subunit Mic60 family.</text>
</comment>
<evidence type="ECO:0000256" key="5">
    <source>
        <dbReference type="ARBA" id="ARBA00023128"/>
    </source>
</evidence>
<organism evidence="10 11">
    <name type="scientific">Irena cyanogastra</name>
    <name type="common">Philippine fairy-bluebird</name>
    <dbReference type="NCBI Taxonomy" id="175120"/>
    <lineage>
        <taxon>Eukaryota</taxon>
        <taxon>Metazoa</taxon>
        <taxon>Chordata</taxon>
        <taxon>Craniata</taxon>
        <taxon>Vertebrata</taxon>
        <taxon>Euteleostomi</taxon>
        <taxon>Archelosauria</taxon>
        <taxon>Archosauria</taxon>
        <taxon>Dinosauria</taxon>
        <taxon>Saurischia</taxon>
        <taxon>Theropoda</taxon>
        <taxon>Coelurosauria</taxon>
        <taxon>Aves</taxon>
        <taxon>Neognathae</taxon>
        <taxon>Neoaves</taxon>
        <taxon>Telluraves</taxon>
        <taxon>Australaves</taxon>
        <taxon>Passeriformes</taxon>
        <taxon>Corvoidea</taxon>
        <taxon>Irenidae</taxon>
        <taxon>Irena</taxon>
    </lineage>
</organism>
<dbReference type="EMBL" id="VWZV01010764">
    <property type="protein sequence ID" value="NXI14678.1"/>
    <property type="molecule type" value="Genomic_DNA"/>
</dbReference>
<comment type="caution">
    <text evidence="10">The sequence shown here is derived from an EMBL/GenBank/DDBJ whole genome shotgun (WGS) entry which is preliminary data.</text>
</comment>
<comment type="subcellular location">
    <subcellularLocation>
        <location evidence="7">Mitochondrion inner membrane</location>
        <topology evidence="7">Single-pass membrane protein</topology>
    </subcellularLocation>
</comment>
<dbReference type="AlphaFoldDB" id="A0A7K9QT44"/>
<keyword evidence="2 7" id="KW-0812">Transmembrane</keyword>
<evidence type="ECO:0000256" key="2">
    <source>
        <dbReference type="ARBA" id="ARBA00022692"/>
    </source>
</evidence>
<dbReference type="GO" id="GO:0042407">
    <property type="term" value="P:cristae formation"/>
    <property type="evidence" value="ECO:0007669"/>
    <property type="project" value="TreeGrafter"/>
</dbReference>
<keyword evidence="11" id="KW-1185">Reference proteome</keyword>
<dbReference type="InterPro" id="IPR019133">
    <property type="entry name" value="MIC60"/>
</dbReference>
<keyword evidence="5 7" id="KW-0496">Mitochondrion</keyword>
<sequence length="741" mass="82024">QNSRCVRASLRPSRLYRGYATHSGESGVSVGKIIGAGLLFVGGGIGGTVLYASYDRQFRESVEKAIPYSDKLFEMALGPAPSSTPVSKKPIHQGPLKISSVAEVMKESKQPAPKPQIGKPEGAAPTEEKGGKAAAQIISATGVAMSVPAPGIQTEEGLSTCCRVTSALFRDDLMGKQHEDSHAIKERPPEEVAARLAQQDKEEQEKVSAIAATLEGALNTTARVTLQAITAQESAVQAVNAHSQILKEAMDDSEDAGGKKSSQWRTLEEALKDRRRAVDEAADALLKAKEELEKTKGVIERAKKSQLAGAKPHIVAAEENLHHMIVDLDNVVKKVQAAQSEAKIVAQYHELVAKAREEFQRELDSITPDVKPGWKGMTGQLSTDDLNSLIAHAHRRIDQLNRELAEQRVREQQHIESALEKQKLEDKKAFEAAVAKALERHKNEIALEQEKKVEEVREVMENEMRTQLRRQAAAHTDHLRDVLKIQEQDLKVEFEQNLSEKLSEQELQFRRLTQEQLDNFTLDINTAYARLKGIEQAVESHAVAEEEARKAHQLWLSVEALKYCMRSGTGDSPTEPLGSAVKAIKASCADNAFTEALTAALPQESLTRGVYSEEALRARFYKVQKLAKRVAMIDETRNSLYQYFLSYLQSLLVFHPQQLKPPAELSPDDLDTFKLLSYASYCIEHGDLELAAKFVNQLRGESRRVAHDWLTEARMTLETKQIVDILTAYASAVGLGTTQVQ</sequence>
<evidence type="ECO:0000313" key="11">
    <source>
        <dbReference type="Proteomes" id="UP000530962"/>
    </source>
</evidence>
<dbReference type="PANTHER" id="PTHR15415:SF7">
    <property type="entry name" value="MICOS COMPLEX SUBUNIT MIC60"/>
    <property type="match status" value="1"/>
</dbReference>
<evidence type="ECO:0000256" key="1">
    <source>
        <dbReference type="ARBA" id="ARBA00010877"/>
    </source>
</evidence>
<feature type="transmembrane region" description="Helical" evidence="7">
    <location>
        <begin position="33"/>
        <end position="54"/>
    </location>
</feature>
<name>A0A7K9QT44_IRECY</name>
<keyword evidence="6 7" id="KW-0472">Membrane</keyword>
<feature type="coiled-coil region" evidence="8">
    <location>
        <begin position="383"/>
        <end position="466"/>
    </location>
</feature>
<evidence type="ECO:0000256" key="6">
    <source>
        <dbReference type="ARBA" id="ARBA00023136"/>
    </source>
</evidence>
<protein>
    <recommendedName>
        <fullName evidence="7">MICOS complex subunit MIC60</fullName>
    </recommendedName>
    <alternativeName>
        <fullName evidence="7">Mitofilin</fullName>
    </alternativeName>
</protein>
<dbReference type="Pfam" id="PF09731">
    <property type="entry name" value="Mitofilin"/>
    <property type="match status" value="1"/>
</dbReference>
<gene>
    <name evidence="10" type="primary">Immt</name>
    <name evidence="10" type="ORF">IRECYA_R00303</name>
</gene>
<reference evidence="10 11" key="1">
    <citation type="submission" date="2019-09" db="EMBL/GenBank/DDBJ databases">
        <title>Bird 10,000 Genomes (B10K) Project - Family phase.</title>
        <authorList>
            <person name="Zhang G."/>
        </authorList>
    </citation>
    <scope>NUCLEOTIDE SEQUENCE [LARGE SCALE GENOMIC DNA]</scope>
    <source>
        <strain evidence="10">B10K-DU-001-26</strain>
        <tissue evidence="10">Muscle</tissue>
    </source>
</reference>
<dbReference type="PANTHER" id="PTHR15415">
    <property type="entry name" value="MITOFILIN"/>
    <property type="match status" value="1"/>
</dbReference>
<feature type="non-terminal residue" evidence="10">
    <location>
        <position position="741"/>
    </location>
</feature>
<evidence type="ECO:0000313" key="10">
    <source>
        <dbReference type="EMBL" id="NXI14678.1"/>
    </source>
</evidence>
<comment type="subunit">
    <text evidence="7">Component of the mitochondrial contact site and cristae organizing system (MICOS) complex.</text>
</comment>
<dbReference type="GO" id="GO:0061617">
    <property type="term" value="C:MICOS complex"/>
    <property type="evidence" value="ECO:0007669"/>
    <property type="project" value="TreeGrafter"/>
</dbReference>
<evidence type="ECO:0000256" key="4">
    <source>
        <dbReference type="ARBA" id="ARBA00022989"/>
    </source>
</evidence>
<dbReference type="Proteomes" id="UP000530962">
    <property type="component" value="Unassembled WGS sequence"/>
</dbReference>
<feature type="non-terminal residue" evidence="10">
    <location>
        <position position="1"/>
    </location>
</feature>
<keyword evidence="4 7" id="KW-1133">Transmembrane helix</keyword>
<comment type="function">
    <text evidence="7">Component of the MICOS complex, a large protein complex of the mitochondrial inner membrane that plays crucial roles in the maintenance of crista junctions, inner membrane architecture, and formation of contact sites to the outer membrane.</text>
</comment>
<keyword evidence="8" id="KW-0175">Coiled coil</keyword>
<feature type="coiled-coil region" evidence="8">
    <location>
        <begin position="267"/>
        <end position="305"/>
    </location>
</feature>
<proteinExistence type="inferred from homology"/>
<evidence type="ECO:0000256" key="9">
    <source>
        <dbReference type="SAM" id="MobiDB-lite"/>
    </source>
</evidence>